<evidence type="ECO:0000256" key="2">
    <source>
        <dbReference type="SAM" id="SignalP"/>
    </source>
</evidence>
<evidence type="ECO:0000256" key="1">
    <source>
        <dbReference type="SAM" id="MobiDB-lite"/>
    </source>
</evidence>
<feature type="signal peptide" evidence="2">
    <location>
        <begin position="1"/>
        <end position="16"/>
    </location>
</feature>
<feature type="chain" id="PRO_5003125412" evidence="2">
    <location>
        <begin position="17"/>
        <end position="77"/>
    </location>
</feature>
<protein>
    <submittedName>
        <fullName evidence="3">Seminal fluid protein HACP024</fullName>
    </submittedName>
</protein>
<sequence length="77" mass="9004">MLLIWLLLSVFMIAFAQDYDIDPRNIIKFPPNRPDNRQTDASSRHASHHASHGHTTPNKHDRNNHRHNKNSKSAYHL</sequence>
<dbReference type="EMBL" id="HM023793">
    <property type="protein sequence ID" value="ADJ58526.1"/>
    <property type="molecule type" value="mRNA"/>
</dbReference>
<reference evidence="3" key="1">
    <citation type="journal article" date="2010" name="Mol. Biol. Evol.">
        <title>Combined EST and proteomic analysis identifies rapidly evolving seminal fluid proteins in Heliconius butterflies.</title>
        <authorList>
            <person name="Walters J.R."/>
            <person name="Harrison R.G."/>
        </authorList>
    </citation>
    <scope>NUCLEOTIDE SEQUENCE</scope>
</reference>
<dbReference type="AlphaFoldDB" id="D9HQ38"/>
<keyword evidence="2" id="KW-0732">Signal</keyword>
<proteinExistence type="evidence at transcript level"/>
<accession>D9HQ38</accession>
<name>D9HQ38_HELEA</name>
<feature type="region of interest" description="Disordered" evidence="1">
    <location>
        <begin position="26"/>
        <end position="77"/>
    </location>
</feature>
<organism evidence="3">
    <name type="scientific">Heliconius erato</name>
    <name type="common">Crimson patched longwing butterfly</name>
    <dbReference type="NCBI Taxonomy" id="33431"/>
    <lineage>
        <taxon>Eukaryota</taxon>
        <taxon>Metazoa</taxon>
        <taxon>Ecdysozoa</taxon>
        <taxon>Arthropoda</taxon>
        <taxon>Hexapoda</taxon>
        <taxon>Insecta</taxon>
        <taxon>Pterygota</taxon>
        <taxon>Neoptera</taxon>
        <taxon>Endopterygota</taxon>
        <taxon>Lepidoptera</taxon>
        <taxon>Glossata</taxon>
        <taxon>Ditrysia</taxon>
        <taxon>Papilionoidea</taxon>
        <taxon>Nymphalidae</taxon>
        <taxon>Heliconiinae</taxon>
        <taxon>Heliconiini</taxon>
        <taxon>Heliconius</taxon>
    </lineage>
</organism>
<evidence type="ECO:0000313" key="3">
    <source>
        <dbReference type="EMBL" id="ADJ58526.1"/>
    </source>
</evidence>